<dbReference type="PANTHER" id="PTHR10954">
    <property type="entry name" value="RIBONUCLEASE H2 SUBUNIT A"/>
    <property type="match status" value="1"/>
</dbReference>
<evidence type="ECO:0000256" key="6">
    <source>
        <dbReference type="ARBA" id="ARBA00012180"/>
    </source>
</evidence>
<evidence type="ECO:0000256" key="7">
    <source>
        <dbReference type="ARBA" id="ARBA00019179"/>
    </source>
</evidence>
<evidence type="ECO:0000256" key="13">
    <source>
        <dbReference type="ARBA" id="ARBA00023211"/>
    </source>
</evidence>
<evidence type="ECO:0000259" key="17">
    <source>
        <dbReference type="PROSITE" id="PS51975"/>
    </source>
</evidence>
<dbReference type="SUPFAM" id="SSF53098">
    <property type="entry name" value="Ribonuclease H-like"/>
    <property type="match status" value="1"/>
</dbReference>
<evidence type="ECO:0000256" key="9">
    <source>
        <dbReference type="ARBA" id="ARBA00022722"/>
    </source>
</evidence>
<evidence type="ECO:0000256" key="11">
    <source>
        <dbReference type="ARBA" id="ARBA00022759"/>
    </source>
</evidence>
<dbReference type="PROSITE" id="PS51975">
    <property type="entry name" value="RNASE_H_2"/>
    <property type="match status" value="1"/>
</dbReference>
<reference evidence="18 19" key="1">
    <citation type="submission" date="2014-02" db="EMBL/GenBank/DDBJ databases">
        <title>Diversity of Thermotogales isolates from hydrothermal vents.</title>
        <authorList>
            <person name="Haverkamp T.H.A."/>
            <person name="Lossouarn J."/>
            <person name="Geslin C."/>
            <person name="Nesbo C.L."/>
        </authorList>
    </citation>
    <scope>NUCLEOTIDE SEQUENCE [LARGE SCALE GENOMIC DNA]</scope>
    <source>
        <strain evidence="18 19">431</strain>
    </source>
</reference>
<dbReference type="EC" id="3.1.26.4" evidence="6 14"/>
<keyword evidence="11 14" id="KW-0255">Endonuclease</keyword>
<sequence length="216" mass="24633">MIVAGVDEAGRGPLFGPVVASAVVLKKEIYGITDSKKLTLKQREELFMEIIRNSYFGIGFASSSEIDKLNILHATELAMNRALAMLERKIRFDMVLVDGKNLKLDYKSKCIVKGDVLIKEISAASIIAKVVRDKIMTFYSKKFSNYALEKHKGYPTKDHIKLIEKYGLTPEHRLTFKPITKMLSINKLEEWYKSDIIDEERYKKIIEKLGVPLFGV</sequence>
<evidence type="ECO:0000256" key="5">
    <source>
        <dbReference type="ARBA" id="ARBA00007383"/>
    </source>
</evidence>
<evidence type="ECO:0000256" key="1">
    <source>
        <dbReference type="ARBA" id="ARBA00000077"/>
    </source>
</evidence>
<comment type="catalytic activity">
    <reaction evidence="1 14 15 16">
        <text>Endonucleolytic cleavage to 5'-phosphomonoester.</text>
        <dbReference type="EC" id="3.1.26.4"/>
    </reaction>
</comment>
<comment type="cofactor">
    <cofactor evidence="14 15">
        <name>Mn(2+)</name>
        <dbReference type="ChEBI" id="CHEBI:29035"/>
    </cofactor>
    <cofactor evidence="14 15">
        <name>Mg(2+)</name>
        <dbReference type="ChEBI" id="CHEBI:18420"/>
    </cofactor>
    <text evidence="14 15">Manganese or magnesium. Binds 1 divalent metal ion per monomer in the absence of substrate. May bind a second metal ion after substrate binding.</text>
</comment>
<feature type="domain" description="RNase H type-2" evidence="17">
    <location>
        <begin position="1"/>
        <end position="188"/>
    </location>
</feature>
<evidence type="ECO:0000256" key="15">
    <source>
        <dbReference type="PROSITE-ProRule" id="PRU01319"/>
    </source>
</evidence>
<feature type="binding site" evidence="14 15">
    <location>
        <position position="7"/>
    </location>
    <ligand>
        <name>a divalent metal cation</name>
        <dbReference type="ChEBI" id="CHEBI:60240"/>
    </ligand>
</feature>
<evidence type="ECO:0000313" key="18">
    <source>
        <dbReference type="EMBL" id="APT74764.1"/>
    </source>
</evidence>
<evidence type="ECO:0000256" key="8">
    <source>
        <dbReference type="ARBA" id="ARBA00022490"/>
    </source>
</evidence>
<feature type="binding site" evidence="14 15">
    <location>
        <position position="98"/>
    </location>
    <ligand>
        <name>a divalent metal cation</name>
        <dbReference type="ChEBI" id="CHEBI:60240"/>
    </ligand>
</feature>
<dbReference type="InterPro" id="IPR022898">
    <property type="entry name" value="RNase_HII"/>
</dbReference>
<protein>
    <recommendedName>
        <fullName evidence="7 14">Ribonuclease HII</fullName>
        <shortName evidence="14">RNase HII</shortName>
        <ecNumber evidence="6 14">3.1.26.4</ecNumber>
    </recommendedName>
</protein>
<keyword evidence="10 14" id="KW-0479">Metal-binding</keyword>
<keyword evidence="8 14" id="KW-0963">Cytoplasm</keyword>
<evidence type="ECO:0000256" key="4">
    <source>
        <dbReference type="ARBA" id="ARBA00004496"/>
    </source>
</evidence>
<evidence type="ECO:0000256" key="14">
    <source>
        <dbReference type="HAMAP-Rule" id="MF_00052"/>
    </source>
</evidence>
<evidence type="ECO:0000256" key="10">
    <source>
        <dbReference type="ARBA" id="ARBA00022723"/>
    </source>
</evidence>
<dbReference type="InterPro" id="IPR001352">
    <property type="entry name" value="RNase_HII/HIII"/>
</dbReference>
<keyword evidence="9 14" id="KW-0540">Nuclease</keyword>
<dbReference type="NCBIfam" id="NF000595">
    <property type="entry name" value="PRK00015.1-3"/>
    <property type="match status" value="1"/>
</dbReference>
<dbReference type="RefSeq" id="WP_012058100.1">
    <property type="nucleotide sequence ID" value="NZ_CP007389.1"/>
</dbReference>
<feature type="binding site" evidence="14 15">
    <location>
        <position position="8"/>
    </location>
    <ligand>
        <name>a divalent metal cation</name>
        <dbReference type="ChEBI" id="CHEBI:60240"/>
    </ligand>
</feature>
<evidence type="ECO:0000256" key="16">
    <source>
        <dbReference type="RuleBase" id="RU003515"/>
    </source>
</evidence>
<evidence type="ECO:0000313" key="19">
    <source>
        <dbReference type="Proteomes" id="UP000185490"/>
    </source>
</evidence>
<dbReference type="Pfam" id="PF01351">
    <property type="entry name" value="RNase_HII"/>
    <property type="match status" value="1"/>
</dbReference>
<evidence type="ECO:0000256" key="12">
    <source>
        <dbReference type="ARBA" id="ARBA00022801"/>
    </source>
</evidence>
<dbReference type="HAMAP" id="MF_00052_B">
    <property type="entry name" value="RNase_HII_B"/>
    <property type="match status" value="1"/>
</dbReference>
<name>A0ABN4UXL1_9BACT</name>
<dbReference type="CDD" id="cd07182">
    <property type="entry name" value="RNase_HII_bacteria_HII_like"/>
    <property type="match status" value="1"/>
</dbReference>
<dbReference type="Proteomes" id="UP000185490">
    <property type="component" value="Chromosome"/>
</dbReference>
<keyword evidence="19" id="KW-1185">Reference proteome</keyword>
<comment type="similarity">
    <text evidence="5 14 16">Belongs to the RNase HII family.</text>
</comment>
<comment type="subcellular location">
    <subcellularLocation>
        <location evidence="4 14">Cytoplasm</location>
    </subcellularLocation>
</comment>
<accession>A0ABN4UXL1</accession>
<dbReference type="PANTHER" id="PTHR10954:SF18">
    <property type="entry name" value="RIBONUCLEASE HII"/>
    <property type="match status" value="1"/>
</dbReference>
<dbReference type="InterPro" id="IPR024567">
    <property type="entry name" value="RNase_HII/HIII_dom"/>
</dbReference>
<comment type="function">
    <text evidence="3 14 16">Endonuclease that specifically degrades the RNA of RNA-DNA hybrids.</text>
</comment>
<evidence type="ECO:0000256" key="3">
    <source>
        <dbReference type="ARBA" id="ARBA00004065"/>
    </source>
</evidence>
<evidence type="ECO:0000256" key="2">
    <source>
        <dbReference type="ARBA" id="ARBA00001946"/>
    </source>
</evidence>
<organism evidence="18 19">
    <name type="scientific">Thermosipho melanesiensis</name>
    <dbReference type="NCBI Taxonomy" id="46541"/>
    <lineage>
        <taxon>Bacteria</taxon>
        <taxon>Thermotogati</taxon>
        <taxon>Thermotogota</taxon>
        <taxon>Thermotogae</taxon>
        <taxon>Thermotogales</taxon>
        <taxon>Fervidobacteriaceae</taxon>
        <taxon>Thermosipho</taxon>
    </lineage>
</organism>
<dbReference type="InterPro" id="IPR036397">
    <property type="entry name" value="RNaseH_sf"/>
</dbReference>
<keyword evidence="13 14" id="KW-0464">Manganese</keyword>
<proteinExistence type="inferred from homology"/>
<dbReference type="InterPro" id="IPR012337">
    <property type="entry name" value="RNaseH-like_sf"/>
</dbReference>
<keyword evidence="12 14" id="KW-0378">Hydrolase</keyword>
<dbReference type="EMBL" id="CP007389">
    <property type="protein sequence ID" value="APT74764.1"/>
    <property type="molecule type" value="Genomic_DNA"/>
</dbReference>
<comment type="cofactor">
    <cofactor evidence="2">
        <name>Mg(2+)</name>
        <dbReference type="ChEBI" id="CHEBI:18420"/>
    </cofactor>
</comment>
<dbReference type="Gene3D" id="3.30.420.10">
    <property type="entry name" value="Ribonuclease H-like superfamily/Ribonuclease H"/>
    <property type="match status" value="1"/>
</dbReference>
<gene>
    <name evidence="14" type="primary">rnhB</name>
    <name evidence="18" type="ORF">BW47_10035</name>
</gene>